<comment type="caution">
    <text evidence="8">The sequence shown here is derived from an EMBL/GenBank/DDBJ whole genome shotgun (WGS) entry which is preliminary data.</text>
</comment>
<evidence type="ECO:0000256" key="6">
    <source>
        <dbReference type="SAM" id="Phobius"/>
    </source>
</evidence>
<protein>
    <submittedName>
        <fullName evidence="8">Type II secretion system F family protein</fullName>
    </submittedName>
</protein>
<feature type="transmembrane region" description="Helical" evidence="6">
    <location>
        <begin position="283"/>
        <end position="302"/>
    </location>
</feature>
<gene>
    <name evidence="8" type="ORF">H9X80_01730</name>
</gene>
<evidence type="ECO:0000313" key="9">
    <source>
        <dbReference type="Proteomes" id="UP000712527"/>
    </source>
</evidence>
<reference evidence="8 9" key="1">
    <citation type="journal article" date="2021" name="Sci. Rep.">
        <title>The distribution of antibiotic resistance genes in chicken gut microbiota commensals.</title>
        <authorList>
            <person name="Juricova H."/>
            <person name="Matiasovicova J."/>
            <person name="Kubasova T."/>
            <person name="Cejkova D."/>
            <person name="Rychlik I."/>
        </authorList>
    </citation>
    <scope>NUCLEOTIDE SEQUENCE [LARGE SCALE GENOMIC DNA]</scope>
    <source>
        <strain evidence="8 9">An794</strain>
    </source>
</reference>
<keyword evidence="9" id="KW-1185">Reference proteome</keyword>
<feature type="domain" description="Type II secretion system protein GspF" evidence="7">
    <location>
        <begin position="144"/>
        <end position="268"/>
    </location>
</feature>
<evidence type="ECO:0000256" key="5">
    <source>
        <dbReference type="ARBA" id="ARBA00023136"/>
    </source>
</evidence>
<keyword evidence="4 6" id="KW-1133">Transmembrane helix</keyword>
<keyword evidence="5 6" id="KW-0472">Membrane</keyword>
<name>A0ABS2F176_9ACTN</name>
<dbReference type="Pfam" id="PF00482">
    <property type="entry name" value="T2SSF"/>
    <property type="match status" value="1"/>
</dbReference>
<feature type="transmembrane region" description="Helical" evidence="6">
    <location>
        <begin position="252"/>
        <end position="271"/>
    </location>
</feature>
<evidence type="ECO:0000256" key="1">
    <source>
        <dbReference type="ARBA" id="ARBA00004651"/>
    </source>
</evidence>
<accession>A0ABS2F176</accession>
<dbReference type="PANTHER" id="PTHR35007:SF4">
    <property type="entry name" value="CONSERVED TRANSMEMBRANE PROTEIN-RELATED"/>
    <property type="match status" value="1"/>
</dbReference>
<evidence type="ECO:0000313" key="8">
    <source>
        <dbReference type="EMBL" id="MBM6774273.1"/>
    </source>
</evidence>
<dbReference type="InterPro" id="IPR018076">
    <property type="entry name" value="T2SS_GspF_dom"/>
</dbReference>
<evidence type="ECO:0000256" key="2">
    <source>
        <dbReference type="ARBA" id="ARBA00022475"/>
    </source>
</evidence>
<dbReference type="PANTHER" id="PTHR35007">
    <property type="entry name" value="INTEGRAL MEMBRANE PROTEIN-RELATED"/>
    <property type="match status" value="1"/>
</dbReference>
<feature type="transmembrane region" description="Helical" evidence="6">
    <location>
        <begin position="93"/>
        <end position="123"/>
    </location>
</feature>
<keyword evidence="2" id="KW-1003">Cell membrane</keyword>
<evidence type="ECO:0000259" key="7">
    <source>
        <dbReference type="Pfam" id="PF00482"/>
    </source>
</evidence>
<organism evidence="8 9">
    <name type="scientific">Olsenella profusa</name>
    <dbReference type="NCBI Taxonomy" id="138595"/>
    <lineage>
        <taxon>Bacteria</taxon>
        <taxon>Bacillati</taxon>
        <taxon>Actinomycetota</taxon>
        <taxon>Coriobacteriia</taxon>
        <taxon>Coriobacteriales</taxon>
        <taxon>Atopobiaceae</taxon>
        <taxon>Olsenella</taxon>
    </lineage>
</organism>
<evidence type="ECO:0000256" key="3">
    <source>
        <dbReference type="ARBA" id="ARBA00022692"/>
    </source>
</evidence>
<proteinExistence type="predicted"/>
<comment type="subcellular location">
    <subcellularLocation>
        <location evidence="1">Cell membrane</location>
        <topology evidence="1">Multi-pass membrane protein</topology>
    </subcellularLocation>
</comment>
<dbReference type="Proteomes" id="UP000712527">
    <property type="component" value="Unassembled WGS sequence"/>
</dbReference>
<keyword evidence="3 6" id="KW-0812">Transmembrane</keyword>
<dbReference type="EMBL" id="JACSNQ010000002">
    <property type="protein sequence ID" value="MBM6774273.1"/>
    <property type="molecule type" value="Genomic_DNA"/>
</dbReference>
<evidence type="ECO:0000256" key="4">
    <source>
        <dbReference type="ARBA" id="ARBA00022989"/>
    </source>
</evidence>
<sequence length="310" mass="31988">MLLIGAAASAGASVFVLAGIGVPGPAASMSSHVGRLVRRVVRGSVLLGRLRSVAWVSGHAPVRELADELAHSLAPYGIALDTRPAVAVLLCCLAAITLGAGALFASPVAGVASGAVVAGSLLGRELARRQRRRREVADAMPGIYRTLSVALGSGQTLAQAVDYVGSHERGPAAGVFARMSLRLRCGVSTEDAVGLLARELKTPGAGLLATALVISHRTGSPLRELLMRSAALAERQGEFERLLSVKTAQVRLSVRIVCLLPAVMIAVLALISPDFQEGLLTPTGLGCVALAALLDGVALLIIRRFLRGVL</sequence>